<dbReference type="NCBIfam" id="TIGR00229">
    <property type="entry name" value="sensory_box"/>
    <property type="match status" value="1"/>
</dbReference>
<organism evidence="10 11">
    <name type="scientific">Halorubrum distributum</name>
    <dbReference type="NCBI Taxonomy" id="29283"/>
    <lineage>
        <taxon>Archaea</taxon>
        <taxon>Methanobacteriati</taxon>
        <taxon>Methanobacteriota</taxon>
        <taxon>Stenosarchaea group</taxon>
        <taxon>Halobacteria</taxon>
        <taxon>Halobacteriales</taxon>
        <taxon>Haloferacaceae</taxon>
        <taxon>Halorubrum</taxon>
        <taxon>Halorubrum distributum group</taxon>
    </lineage>
</organism>
<comment type="catalytic activity">
    <reaction evidence="1">
        <text>ATP + protein L-histidine = ADP + protein N-phospho-L-histidine.</text>
        <dbReference type="EC" id="2.7.13.3"/>
    </reaction>
</comment>
<feature type="region of interest" description="Disordered" evidence="6">
    <location>
        <begin position="1"/>
        <end position="87"/>
    </location>
</feature>
<evidence type="ECO:0000259" key="7">
    <source>
        <dbReference type="PROSITE" id="PS50109"/>
    </source>
</evidence>
<dbReference type="SUPFAM" id="SSF55785">
    <property type="entry name" value="PYP-like sensor domain (PAS domain)"/>
    <property type="match status" value="2"/>
</dbReference>
<dbReference type="SUPFAM" id="SSF55874">
    <property type="entry name" value="ATPase domain of HSP90 chaperone/DNA topoisomerase II/histidine kinase"/>
    <property type="match status" value="1"/>
</dbReference>
<dbReference type="SMART" id="SM00091">
    <property type="entry name" value="PAS"/>
    <property type="match status" value="2"/>
</dbReference>
<dbReference type="AlphaFoldDB" id="A0A6B1IMU4"/>
<dbReference type="PROSITE" id="PS50113">
    <property type="entry name" value="PAC"/>
    <property type="match status" value="1"/>
</dbReference>
<dbReference type="PROSITE" id="PS50109">
    <property type="entry name" value="HIS_KIN"/>
    <property type="match status" value="1"/>
</dbReference>
<feature type="compositionally biased region" description="Basic and acidic residues" evidence="6">
    <location>
        <begin position="50"/>
        <end position="59"/>
    </location>
</feature>
<dbReference type="SMART" id="SM00086">
    <property type="entry name" value="PAC"/>
    <property type="match status" value="1"/>
</dbReference>
<sequence>MTLRPSDTAAPGRGADEGDAPETDAPETDAPETDAPETDDHPAAGAATDDAERPARSEESEAGAASCAPADSDRASGDVDATPAEGWARPVEPDRFLLAVAVDGEVLFAGPSVPDVVGVERDGLVGSDLLDRVHPSDRDPVADALSAVATSRTVTHRIRRASGGYAWVESVVDEELAPQFGGRIVTVRRVDADRTFPERYRAFLEYGSDLVTVVDGDGLIVYESPSVEEMLGYEQGSTVGRSPLGYVHPDDRDRVTERFYRALSEPDAAPTLEYRYRTADGDWVWLESRTRSLPADSPVGELLINSRDVSERKARERRLTDRNERLDRFASIVSHDLRNPLSVIRGSIEMARLRGETEPLERGERAVDRIDQLVSELLTLARQGTGMDEPTEFDLASVARDAWETAAEGDDAELVVAGDARVYGDRGRMRQALENLFRNATEHATPDAAEASGNESDGDPAGDDASDGDPAGDGDGASDDDLTVLVTATDEGFLVADDGTGIDPDHRESVFESGFTTRADGTGYGLDIVREVVESHGWRVELRAPADDPIGLPDGRRLRPPDGACFEVCAPDPADADPDEPWIDA</sequence>
<keyword evidence="3" id="KW-0597">Phosphoprotein</keyword>
<feature type="compositionally biased region" description="Acidic residues" evidence="6">
    <location>
        <begin position="456"/>
        <end position="480"/>
    </location>
</feature>
<dbReference type="PANTHER" id="PTHR43304:SF1">
    <property type="entry name" value="PAC DOMAIN-CONTAINING PROTEIN"/>
    <property type="match status" value="1"/>
</dbReference>
<dbReference type="CDD" id="cd00082">
    <property type="entry name" value="HisKA"/>
    <property type="match status" value="1"/>
</dbReference>
<keyword evidence="4" id="KW-0808">Transferase</keyword>
<protein>
    <recommendedName>
        <fullName evidence="2">histidine kinase</fullName>
        <ecNumber evidence="2">2.7.13.3</ecNumber>
    </recommendedName>
</protein>
<evidence type="ECO:0000259" key="8">
    <source>
        <dbReference type="PROSITE" id="PS50112"/>
    </source>
</evidence>
<dbReference type="Proteomes" id="UP000452321">
    <property type="component" value="Unassembled WGS sequence"/>
</dbReference>
<dbReference type="SMART" id="SM00387">
    <property type="entry name" value="HATPase_c"/>
    <property type="match status" value="1"/>
</dbReference>
<accession>A0A6B1IMU4</accession>
<dbReference type="PRINTS" id="PR00344">
    <property type="entry name" value="BCTRLSENSOR"/>
</dbReference>
<dbReference type="InterPro" id="IPR005467">
    <property type="entry name" value="His_kinase_dom"/>
</dbReference>
<dbReference type="InterPro" id="IPR035965">
    <property type="entry name" value="PAS-like_dom_sf"/>
</dbReference>
<keyword evidence="5" id="KW-0418">Kinase</keyword>
<feature type="domain" description="PAS" evidence="8">
    <location>
        <begin position="97"/>
        <end position="152"/>
    </location>
</feature>
<name>A0A6B1IMU4_9EURY</name>
<dbReference type="InterPro" id="IPR000014">
    <property type="entry name" value="PAS"/>
</dbReference>
<evidence type="ECO:0000256" key="2">
    <source>
        <dbReference type="ARBA" id="ARBA00012438"/>
    </source>
</evidence>
<dbReference type="InterPro" id="IPR003661">
    <property type="entry name" value="HisK_dim/P_dom"/>
</dbReference>
<dbReference type="InterPro" id="IPR013655">
    <property type="entry name" value="PAS_fold_3"/>
</dbReference>
<dbReference type="Gene3D" id="3.30.565.10">
    <property type="entry name" value="Histidine kinase-like ATPase, C-terminal domain"/>
    <property type="match status" value="1"/>
</dbReference>
<evidence type="ECO:0000256" key="1">
    <source>
        <dbReference type="ARBA" id="ARBA00000085"/>
    </source>
</evidence>
<gene>
    <name evidence="10" type="ORF">GLW30_07285</name>
</gene>
<evidence type="ECO:0000256" key="5">
    <source>
        <dbReference type="ARBA" id="ARBA00022777"/>
    </source>
</evidence>
<feature type="compositionally biased region" description="Acidic residues" evidence="6">
    <location>
        <begin position="17"/>
        <end position="37"/>
    </location>
</feature>
<dbReference type="InterPro" id="IPR004358">
    <property type="entry name" value="Sig_transdc_His_kin-like_C"/>
</dbReference>
<dbReference type="RefSeq" id="WP_321168602.1">
    <property type="nucleotide sequence ID" value="NZ_WMFC01000007.1"/>
</dbReference>
<evidence type="ECO:0000256" key="6">
    <source>
        <dbReference type="SAM" id="MobiDB-lite"/>
    </source>
</evidence>
<feature type="domain" description="Histidine kinase" evidence="7">
    <location>
        <begin position="332"/>
        <end position="574"/>
    </location>
</feature>
<dbReference type="InterPro" id="IPR000700">
    <property type="entry name" value="PAS-assoc_C"/>
</dbReference>
<evidence type="ECO:0000313" key="11">
    <source>
        <dbReference type="Proteomes" id="UP000452321"/>
    </source>
</evidence>
<dbReference type="EC" id="2.7.13.3" evidence="2"/>
<feature type="domain" description="PAC" evidence="9">
    <location>
        <begin position="270"/>
        <end position="321"/>
    </location>
</feature>
<comment type="caution">
    <text evidence="10">The sequence shown here is derived from an EMBL/GenBank/DDBJ whole genome shotgun (WGS) entry which is preliminary data.</text>
</comment>
<evidence type="ECO:0000256" key="3">
    <source>
        <dbReference type="ARBA" id="ARBA00022553"/>
    </source>
</evidence>
<dbReference type="SMART" id="SM00388">
    <property type="entry name" value="HisKA"/>
    <property type="match status" value="1"/>
</dbReference>
<dbReference type="GO" id="GO:0000155">
    <property type="term" value="F:phosphorelay sensor kinase activity"/>
    <property type="evidence" value="ECO:0007669"/>
    <property type="project" value="InterPro"/>
</dbReference>
<feature type="domain" description="PAS" evidence="8">
    <location>
        <begin position="196"/>
        <end position="266"/>
    </location>
</feature>
<proteinExistence type="predicted"/>
<dbReference type="EMBL" id="WMFC01000007">
    <property type="protein sequence ID" value="MYL67532.1"/>
    <property type="molecule type" value="Genomic_DNA"/>
</dbReference>
<dbReference type="InterPro" id="IPR036097">
    <property type="entry name" value="HisK_dim/P_sf"/>
</dbReference>
<dbReference type="SUPFAM" id="SSF47384">
    <property type="entry name" value="Homodimeric domain of signal transducing histidine kinase"/>
    <property type="match status" value="1"/>
</dbReference>
<reference evidence="10 11" key="1">
    <citation type="submission" date="2019-11" db="EMBL/GenBank/DDBJ databases">
        <title>Genome sequences of 17 halophilic strains isolated from different environments.</title>
        <authorList>
            <person name="Furrow R.E."/>
        </authorList>
    </citation>
    <scope>NUCLEOTIDE SEQUENCE [LARGE SCALE GENOMIC DNA]</scope>
    <source>
        <strain evidence="10 11">22502_06_Cabo</strain>
    </source>
</reference>
<dbReference type="Gene3D" id="3.30.450.20">
    <property type="entry name" value="PAS domain"/>
    <property type="match status" value="2"/>
</dbReference>
<dbReference type="PROSITE" id="PS50112">
    <property type="entry name" value="PAS"/>
    <property type="match status" value="2"/>
</dbReference>
<dbReference type="InterPro" id="IPR052162">
    <property type="entry name" value="Sensor_kinase/Photoreceptor"/>
</dbReference>
<dbReference type="InterPro" id="IPR003594">
    <property type="entry name" value="HATPase_dom"/>
</dbReference>
<evidence type="ECO:0000313" key="10">
    <source>
        <dbReference type="EMBL" id="MYL67532.1"/>
    </source>
</evidence>
<dbReference type="InterPro" id="IPR001610">
    <property type="entry name" value="PAC"/>
</dbReference>
<dbReference type="Pfam" id="PF00512">
    <property type="entry name" value="HisKA"/>
    <property type="match status" value="1"/>
</dbReference>
<dbReference type="Pfam" id="PF08447">
    <property type="entry name" value="PAS_3"/>
    <property type="match status" value="2"/>
</dbReference>
<dbReference type="Pfam" id="PF02518">
    <property type="entry name" value="HATPase_c"/>
    <property type="match status" value="1"/>
</dbReference>
<dbReference type="PANTHER" id="PTHR43304">
    <property type="entry name" value="PHYTOCHROME-LIKE PROTEIN CPH1"/>
    <property type="match status" value="1"/>
</dbReference>
<feature type="region of interest" description="Disordered" evidence="6">
    <location>
        <begin position="444"/>
        <end position="480"/>
    </location>
</feature>
<dbReference type="CDD" id="cd00130">
    <property type="entry name" value="PAS"/>
    <property type="match status" value="2"/>
</dbReference>
<evidence type="ECO:0000259" key="9">
    <source>
        <dbReference type="PROSITE" id="PS50113"/>
    </source>
</evidence>
<dbReference type="Gene3D" id="1.10.287.130">
    <property type="match status" value="1"/>
</dbReference>
<dbReference type="InterPro" id="IPR036890">
    <property type="entry name" value="HATPase_C_sf"/>
</dbReference>
<evidence type="ECO:0000256" key="4">
    <source>
        <dbReference type="ARBA" id="ARBA00022679"/>
    </source>
</evidence>